<dbReference type="EMBL" id="LNQE01001386">
    <property type="protein sequence ID" value="KUG18373.1"/>
    <property type="molecule type" value="Genomic_DNA"/>
</dbReference>
<reference evidence="1" key="1">
    <citation type="journal article" date="2015" name="Proc. Natl. Acad. Sci. U.S.A.">
        <title>Networks of energetic and metabolic interactions define dynamics in microbial communities.</title>
        <authorList>
            <person name="Embree M."/>
            <person name="Liu J.K."/>
            <person name="Al-Bassam M.M."/>
            <person name="Zengler K."/>
        </authorList>
    </citation>
    <scope>NUCLEOTIDE SEQUENCE</scope>
</reference>
<organism evidence="1">
    <name type="scientific">hydrocarbon metagenome</name>
    <dbReference type="NCBI Taxonomy" id="938273"/>
    <lineage>
        <taxon>unclassified sequences</taxon>
        <taxon>metagenomes</taxon>
        <taxon>ecological metagenomes</taxon>
    </lineage>
</organism>
<sequence>MKVNCLMRGWHILPLMIFLICAAGPSLAQESDSSDAETVALDQTALIPENSSIMDNESSNVSQSVPISSQSILDLSYIWSVSGIEIDNVIMALNQENEILYGQAKYEQDGQEAWNAVVIGSVKEDNVDLVMTYLDDGSETSTRLNGTYDPSNQSIRGDLLKVKDGEISERGTFETIWINPDTASYTPAVMPQKAEPSIVQSEPSSSVAAMNETVAVKSGTRSEDYYHDVRQDAVSILTGVGDLSQIPIGMGGSGLS</sequence>
<name>A0A0W8FBZ9_9ZZZZ</name>
<dbReference type="AlphaFoldDB" id="A0A0W8FBZ9"/>
<comment type="caution">
    <text evidence="1">The sequence shown here is derived from an EMBL/GenBank/DDBJ whole genome shotgun (WGS) entry which is preliminary data.</text>
</comment>
<protein>
    <submittedName>
        <fullName evidence="1">Uncharacterized protein</fullName>
    </submittedName>
</protein>
<gene>
    <name evidence="1" type="ORF">ASZ90_011923</name>
</gene>
<proteinExistence type="predicted"/>
<accession>A0A0W8FBZ9</accession>
<evidence type="ECO:0000313" key="1">
    <source>
        <dbReference type="EMBL" id="KUG18373.1"/>
    </source>
</evidence>